<dbReference type="Proteomes" id="UP001596044">
    <property type="component" value="Unassembled WGS sequence"/>
</dbReference>
<evidence type="ECO:0008006" key="3">
    <source>
        <dbReference type="Google" id="ProtNLM"/>
    </source>
</evidence>
<proteinExistence type="predicted"/>
<dbReference type="RefSeq" id="WP_270880814.1">
    <property type="nucleotide sequence ID" value="NZ_JAQFVF010000038.1"/>
</dbReference>
<accession>A0ABW0KIN3</accession>
<reference evidence="2" key="1">
    <citation type="journal article" date="2019" name="Int. J. Syst. Evol. Microbiol.">
        <title>The Global Catalogue of Microorganisms (GCM) 10K type strain sequencing project: providing services to taxonomists for standard genome sequencing and annotation.</title>
        <authorList>
            <consortium name="The Broad Institute Genomics Platform"/>
            <consortium name="The Broad Institute Genome Sequencing Center for Infectious Disease"/>
            <person name="Wu L."/>
            <person name="Ma J."/>
        </authorList>
    </citation>
    <scope>NUCLEOTIDE SEQUENCE [LARGE SCALE GENOMIC DNA]</scope>
    <source>
        <strain evidence="2">KACC 11904</strain>
    </source>
</reference>
<sequence>MDGARGNLLKEAATILGTDESSLQTSLQGGKTLLDLATAAGLSEDDFVAKLVTAETTVIDAQVTAGKLAQDQADKFKTDLSTRVKNKTDLSTRVKNQVEDKGFGGLKGGHGDKGFGFGGYDSLTTILGITQDDLKTQLDAGTSIAEIAAAKGISEDDLVSKLKDGMTDQLKKFVEATHQKPVTESQSTNSSAVN</sequence>
<organism evidence="1 2">
    <name type="scientific">Paenibacillus aestuarii</name>
    <dbReference type="NCBI Taxonomy" id="516965"/>
    <lineage>
        <taxon>Bacteria</taxon>
        <taxon>Bacillati</taxon>
        <taxon>Bacillota</taxon>
        <taxon>Bacilli</taxon>
        <taxon>Bacillales</taxon>
        <taxon>Paenibacillaceae</taxon>
        <taxon>Paenibacillus</taxon>
    </lineage>
</organism>
<evidence type="ECO:0000313" key="2">
    <source>
        <dbReference type="Proteomes" id="UP001596044"/>
    </source>
</evidence>
<evidence type="ECO:0000313" key="1">
    <source>
        <dbReference type="EMBL" id="MFC5452482.1"/>
    </source>
</evidence>
<comment type="caution">
    <text evidence="1">The sequence shown here is derived from an EMBL/GenBank/DDBJ whole genome shotgun (WGS) entry which is preliminary data.</text>
</comment>
<gene>
    <name evidence="1" type="ORF">ACFPOG_30205</name>
</gene>
<keyword evidence="2" id="KW-1185">Reference proteome</keyword>
<name>A0ABW0KIN3_9BACL</name>
<dbReference type="EMBL" id="JBHSMJ010000054">
    <property type="protein sequence ID" value="MFC5452482.1"/>
    <property type="molecule type" value="Genomic_DNA"/>
</dbReference>
<protein>
    <recommendedName>
        <fullName evidence="3">LysM domain-containing protein</fullName>
    </recommendedName>
</protein>